<accession>A0A433CZR4</accession>
<organism evidence="2 3">
    <name type="scientific">Jimgerdemannia flammicorona</name>
    <dbReference type="NCBI Taxonomy" id="994334"/>
    <lineage>
        <taxon>Eukaryota</taxon>
        <taxon>Fungi</taxon>
        <taxon>Fungi incertae sedis</taxon>
        <taxon>Mucoromycota</taxon>
        <taxon>Mucoromycotina</taxon>
        <taxon>Endogonomycetes</taxon>
        <taxon>Endogonales</taxon>
        <taxon>Endogonaceae</taxon>
        <taxon>Jimgerdemannia</taxon>
    </lineage>
</organism>
<dbReference type="Proteomes" id="UP000268093">
    <property type="component" value="Unassembled WGS sequence"/>
</dbReference>
<name>A0A433CZR4_9FUNG</name>
<protein>
    <submittedName>
        <fullName evidence="2">Uncharacterized protein</fullName>
    </submittedName>
</protein>
<dbReference type="EMBL" id="RBNI01009636">
    <property type="protein sequence ID" value="RUP44082.1"/>
    <property type="molecule type" value="Genomic_DNA"/>
</dbReference>
<evidence type="ECO:0000256" key="1">
    <source>
        <dbReference type="SAM" id="MobiDB-lite"/>
    </source>
</evidence>
<dbReference type="AlphaFoldDB" id="A0A433CZR4"/>
<evidence type="ECO:0000313" key="2">
    <source>
        <dbReference type="EMBL" id="RUP44082.1"/>
    </source>
</evidence>
<sequence length="82" mass="9379">MHGARPGLAVLAALQLPAQHESTPTLPRDLRRVRRLAQPNLVHGRAVRRQHGDNPEEPNAERPEERLRVVAGVEWDYRSRLH</sequence>
<keyword evidence="3" id="KW-1185">Reference proteome</keyword>
<proteinExistence type="predicted"/>
<gene>
    <name evidence="2" type="ORF">BC936DRAFT_149964</name>
</gene>
<evidence type="ECO:0000313" key="3">
    <source>
        <dbReference type="Proteomes" id="UP000268093"/>
    </source>
</evidence>
<feature type="region of interest" description="Disordered" evidence="1">
    <location>
        <begin position="42"/>
        <end position="64"/>
    </location>
</feature>
<reference evidence="2 3" key="1">
    <citation type="journal article" date="2018" name="New Phytol.">
        <title>Phylogenomics of Endogonaceae and evolution of mycorrhizas within Mucoromycota.</title>
        <authorList>
            <person name="Chang Y."/>
            <person name="Desiro A."/>
            <person name="Na H."/>
            <person name="Sandor L."/>
            <person name="Lipzen A."/>
            <person name="Clum A."/>
            <person name="Barry K."/>
            <person name="Grigoriev I.V."/>
            <person name="Martin F.M."/>
            <person name="Stajich J.E."/>
            <person name="Smith M.E."/>
            <person name="Bonito G."/>
            <person name="Spatafora J.W."/>
        </authorList>
    </citation>
    <scope>NUCLEOTIDE SEQUENCE [LARGE SCALE GENOMIC DNA]</scope>
    <source>
        <strain evidence="2 3">GMNB39</strain>
    </source>
</reference>
<feature type="compositionally biased region" description="Basic and acidic residues" evidence="1">
    <location>
        <begin position="50"/>
        <end position="64"/>
    </location>
</feature>
<comment type="caution">
    <text evidence="2">The sequence shown here is derived from an EMBL/GenBank/DDBJ whole genome shotgun (WGS) entry which is preliminary data.</text>
</comment>